<keyword evidence="2" id="KW-1185">Reference proteome</keyword>
<dbReference type="EMBL" id="ASPP01025903">
    <property type="protein sequence ID" value="ETO07650.1"/>
    <property type="molecule type" value="Genomic_DNA"/>
</dbReference>
<gene>
    <name evidence="1" type="ORF">RFI_29740</name>
</gene>
<evidence type="ECO:0000313" key="1">
    <source>
        <dbReference type="EMBL" id="ETO07650.1"/>
    </source>
</evidence>
<name>X6M3P9_RETFI</name>
<evidence type="ECO:0000313" key="2">
    <source>
        <dbReference type="Proteomes" id="UP000023152"/>
    </source>
</evidence>
<dbReference type="Proteomes" id="UP000023152">
    <property type="component" value="Unassembled WGS sequence"/>
</dbReference>
<comment type="caution">
    <text evidence="1">The sequence shown here is derived from an EMBL/GenBank/DDBJ whole genome shotgun (WGS) entry which is preliminary data.</text>
</comment>
<organism evidence="1 2">
    <name type="scientific">Reticulomyxa filosa</name>
    <dbReference type="NCBI Taxonomy" id="46433"/>
    <lineage>
        <taxon>Eukaryota</taxon>
        <taxon>Sar</taxon>
        <taxon>Rhizaria</taxon>
        <taxon>Retaria</taxon>
        <taxon>Foraminifera</taxon>
        <taxon>Monothalamids</taxon>
        <taxon>Reticulomyxidae</taxon>
        <taxon>Reticulomyxa</taxon>
    </lineage>
</organism>
<accession>X6M3P9</accession>
<sequence length="350" mass="40984">NVVEGFWKCITEDCYKELKNDCIIRPLQFLLCAISNSNIYSTIGGTLLDLKTNIDDSRYGRAYTDILWSLTNDLFSESEPLDPFIVIDYKSPNVLDVFNNMQDVLQKTWDQGCIELGQLMDPENNGKFESIINIKKTMNLKVNRSIRQTIPKEESEIQSKTTDEGINCKCTKDNGELLLLRHYRKTLPWCMYTKTKLHDKCDYYGIRKSGDMEDMIERLNEKVPRHVMNPSTLCSHIQQIITYPRFVWMEIDKIGDEDKVFNIKVHKIMKALSFKQAMLELLKISTYAIKLERNKRQLRVDVPKRQKRKLKNIIGETELNEQNTTNIDLRRSARLKNKQQITIIEDDDDL</sequence>
<protein>
    <submittedName>
        <fullName evidence="1">Uncharacterized protein</fullName>
    </submittedName>
</protein>
<reference evidence="1 2" key="1">
    <citation type="journal article" date="2013" name="Curr. Biol.">
        <title>The Genome of the Foraminiferan Reticulomyxa filosa.</title>
        <authorList>
            <person name="Glockner G."/>
            <person name="Hulsmann N."/>
            <person name="Schleicher M."/>
            <person name="Noegel A.A."/>
            <person name="Eichinger L."/>
            <person name="Gallinger C."/>
            <person name="Pawlowski J."/>
            <person name="Sierra R."/>
            <person name="Euteneuer U."/>
            <person name="Pillet L."/>
            <person name="Moustafa A."/>
            <person name="Platzer M."/>
            <person name="Groth M."/>
            <person name="Szafranski K."/>
            <person name="Schliwa M."/>
        </authorList>
    </citation>
    <scope>NUCLEOTIDE SEQUENCE [LARGE SCALE GENOMIC DNA]</scope>
</reference>
<proteinExistence type="predicted"/>
<feature type="non-terminal residue" evidence="1">
    <location>
        <position position="1"/>
    </location>
</feature>
<dbReference type="AlphaFoldDB" id="X6M3P9"/>